<proteinExistence type="inferred from homology"/>
<comment type="pathway">
    <text evidence="2">Siderophore biosynthesis; enterobactin biosynthesis.</text>
</comment>
<evidence type="ECO:0000256" key="1">
    <source>
        <dbReference type="ARBA" id="ARBA00003937"/>
    </source>
</evidence>
<gene>
    <name evidence="16" type="ORF">SAMN04487963_2870</name>
</gene>
<feature type="domain" description="4'-phosphopantetheinyl transferase" evidence="14">
    <location>
        <begin position="112"/>
        <end position="187"/>
    </location>
</feature>
<evidence type="ECO:0000256" key="7">
    <source>
        <dbReference type="ARBA" id="ARBA00023191"/>
    </source>
</evidence>
<dbReference type="UniPathway" id="UPA00017"/>
<dbReference type="PANTHER" id="PTHR38096">
    <property type="entry name" value="ENTEROBACTIN SYNTHASE COMPONENT D"/>
    <property type="match status" value="1"/>
</dbReference>
<comment type="similarity">
    <text evidence="3">Belongs to the P-Pant transferase superfamily. EntD family.</text>
</comment>
<dbReference type="Proteomes" id="UP000198519">
    <property type="component" value="Unassembled WGS sequence"/>
</dbReference>
<evidence type="ECO:0000256" key="5">
    <source>
        <dbReference type="ARBA" id="ARBA00019087"/>
    </source>
</evidence>
<accession>A0A1I4RP55</accession>
<evidence type="ECO:0000256" key="13">
    <source>
        <dbReference type="PIRSR" id="PIRSR603542-2"/>
    </source>
</evidence>
<evidence type="ECO:0000256" key="6">
    <source>
        <dbReference type="ARBA" id="ARBA00022679"/>
    </source>
</evidence>
<comment type="catalytic activity">
    <reaction evidence="11">
        <text>apo-[peptidyl-carrier protein] + CoA = holo-[peptidyl-carrier protein] + adenosine 3',5'-bisphosphate + H(+)</text>
        <dbReference type="Rhea" id="RHEA:46228"/>
        <dbReference type="Rhea" id="RHEA-COMP:11479"/>
        <dbReference type="Rhea" id="RHEA-COMP:11480"/>
        <dbReference type="ChEBI" id="CHEBI:15378"/>
        <dbReference type="ChEBI" id="CHEBI:29999"/>
        <dbReference type="ChEBI" id="CHEBI:57287"/>
        <dbReference type="ChEBI" id="CHEBI:58343"/>
        <dbReference type="ChEBI" id="CHEBI:64479"/>
    </reaction>
</comment>
<comment type="catalytic activity">
    <reaction evidence="10">
        <text>apo-[aryl-carrier protein] + CoA = holo-[aryl-carrier protein] + adenosine 3',5'-bisphosphate + H(+)</text>
        <dbReference type="Rhea" id="RHEA:48404"/>
        <dbReference type="Rhea" id="RHEA-COMP:15903"/>
        <dbReference type="Rhea" id="RHEA-COMP:17557"/>
        <dbReference type="ChEBI" id="CHEBI:15378"/>
        <dbReference type="ChEBI" id="CHEBI:29999"/>
        <dbReference type="ChEBI" id="CHEBI:57287"/>
        <dbReference type="ChEBI" id="CHEBI:58343"/>
        <dbReference type="ChEBI" id="CHEBI:64479"/>
    </reaction>
</comment>
<sequence length="217" mass="23752">MIDANATCIEVQLRDFIHAPLYLAAGPLNQTHSRYEAEQQLVSKAVLKRKKEFFSGRHLARQALERAELPVTSLLRGSLGNPLWPSSVVGSITHDHLLGMAVVTEGRHARGIGLDLIENPGLVEVDLANLIMHPHEHSLPHSTALDVSAQALAFSIKESVVKATSPHIGHYMDLLDIQLRHSNHGIIARVNDFPVQLPCLALTTNLGLVTCCYIPPL</sequence>
<evidence type="ECO:0000256" key="4">
    <source>
        <dbReference type="ARBA" id="ARBA00011503"/>
    </source>
</evidence>
<evidence type="ECO:0000259" key="15">
    <source>
        <dbReference type="Pfam" id="PF17837"/>
    </source>
</evidence>
<dbReference type="Pfam" id="PF01648">
    <property type="entry name" value="ACPS"/>
    <property type="match status" value="1"/>
</dbReference>
<dbReference type="InterPro" id="IPR037143">
    <property type="entry name" value="4-PPantetheinyl_Trfase_dom_sf"/>
</dbReference>
<evidence type="ECO:0000256" key="8">
    <source>
        <dbReference type="ARBA" id="ARBA00029894"/>
    </source>
</evidence>
<comment type="function">
    <text evidence="1">Involved in the biosynthesis of the siderophore enterobactin (enterochelin), which is a macrocyclic trimeric lactone of N-(2,3-dihydroxybenzoyl)-serine. The serine trilactone serves as a scaffolding for the three catechol functionalities that provide hexadentate coordination for the tightly ligated iron(2+) atoms. Plays an essential role in the assembly of the enterobactin by catalyzing the transfer of the 4'-phosphopantetheine (Ppant) moiety from coenzyme A to the apo-domains of both EntB (ArCP domain) and EntF (PCP domain) to yield their holo-forms which make them competent for the activation of 2,3-dihydroxybenzoate (DHB) and L-serine, respectively.</text>
</comment>
<feature type="binding site" evidence="12">
    <location>
        <position position="49"/>
    </location>
    <ligand>
        <name>CoA</name>
        <dbReference type="ChEBI" id="CHEBI:57287"/>
    </ligand>
</feature>
<dbReference type="InterPro" id="IPR041354">
    <property type="entry name" value="4PPT_N"/>
</dbReference>
<evidence type="ECO:0000256" key="12">
    <source>
        <dbReference type="PIRSR" id="PIRSR603542-1"/>
    </source>
</evidence>
<comment type="cofactor">
    <cofactor evidence="13">
        <name>Mg(2+)</name>
        <dbReference type="ChEBI" id="CHEBI:18420"/>
    </cofactor>
</comment>
<dbReference type="SUPFAM" id="SSF56214">
    <property type="entry name" value="4'-phosphopantetheinyl transferase"/>
    <property type="match status" value="1"/>
</dbReference>
<dbReference type="GO" id="GO:0009366">
    <property type="term" value="C:enterobactin synthetase complex"/>
    <property type="evidence" value="ECO:0007669"/>
    <property type="project" value="InterPro"/>
</dbReference>
<dbReference type="Pfam" id="PF17837">
    <property type="entry name" value="4PPT_N"/>
    <property type="match status" value="1"/>
</dbReference>
<feature type="binding site" evidence="12">
    <location>
        <position position="158"/>
    </location>
    <ligand>
        <name>CoA</name>
        <dbReference type="ChEBI" id="CHEBI:57287"/>
    </ligand>
</feature>
<dbReference type="STRING" id="488535.SAMN04487963_2870"/>
<dbReference type="RefSeq" id="WP_092023763.1">
    <property type="nucleotide sequence ID" value="NZ_FOUE01000004.1"/>
</dbReference>
<feature type="binding site" evidence="13">
    <location>
        <position position="115"/>
    </location>
    <ligand>
        <name>Mg(2+)</name>
        <dbReference type="ChEBI" id="CHEBI:18420"/>
    </ligand>
</feature>
<organism evidence="16 17">
    <name type="scientific">Marinobacter zhejiangensis</name>
    <dbReference type="NCBI Taxonomy" id="488535"/>
    <lineage>
        <taxon>Bacteria</taxon>
        <taxon>Pseudomonadati</taxon>
        <taxon>Pseudomonadota</taxon>
        <taxon>Gammaproteobacteria</taxon>
        <taxon>Pseudomonadales</taxon>
        <taxon>Marinobacteraceae</taxon>
        <taxon>Marinobacter</taxon>
    </lineage>
</organism>
<evidence type="ECO:0000256" key="3">
    <source>
        <dbReference type="ARBA" id="ARBA00008342"/>
    </source>
</evidence>
<keyword evidence="7" id="KW-0259">Enterobactin biosynthesis</keyword>
<dbReference type="InterPro" id="IPR003542">
    <property type="entry name" value="Enbac_synth_compD-like"/>
</dbReference>
<evidence type="ECO:0000313" key="16">
    <source>
        <dbReference type="EMBL" id="SFM53949.1"/>
    </source>
</evidence>
<protein>
    <recommendedName>
        <fullName evidence="5">Enterobactin synthase component D</fullName>
    </recommendedName>
    <alternativeName>
        <fullName evidence="8">4'-phosphopantetheinyl transferase EntD</fullName>
    </alternativeName>
    <alternativeName>
        <fullName evidence="9">Enterochelin synthase D</fullName>
    </alternativeName>
</protein>
<evidence type="ECO:0000259" key="14">
    <source>
        <dbReference type="Pfam" id="PF01648"/>
    </source>
</evidence>
<dbReference type="InterPro" id="IPR008278">
    <property type="entry name" value="4-PPantetheinyl_Trfase_dom"/>
</dbReference>
<dbReference type="EMBL" id="FOUE01000004">
    <property type="protein sequence ID" value="SFM53949.1"/>
    <property type="molecule type" value="Genomic_DNA"/>
</dbReference>
<dbReference type="OrthoDB" id="8210607at2"/>
<evidence type="ECO:0000256" key="11">
    <source>
        <dbReference type="ARBA" id="ARBA00049191"/>
    </source>
</evidence>
<dbReference type="PANTHER" id="PTHR38096:SF1">
    <property type="entry name" value="ENTEROBACTIN SYNTHASE COMPONENT D"/>
    <property type="match status" value="1"/>
</dbReference>
<keyword evidence="17" id="KW-1185">Reference proteome</keyword>
<reference evidence="17" key="1">
    <citation type="submission" date="2016-10" db="EMBL/GenBank/DDBJ databases">
        <authorList>
            <person name="Varghese N."/>
            <person name="Submissions S."/>
        </authorList>
    </citation>
    <scope>NUCLEOTIDE SEQUENCE [LARGE SCALE GENOMIC DNA]</scope>
    <source>
        <strain evidence="17">CGMCC 1.7061</strain>
    </source>
</reference>
<dbReference type="Gene3D" id="3.90.470.20">
    <property type="entry name" value="4'-phosphopantetheinyl transferase domain"/>
    <property type="match status" value="1"/>
</dbReference>
<feature type="binding site" evidence="12">
    <location>
        <position position="162"/>
    </location>
    <ligand>
        <name>CoA</name>
        <dbReference type="ChEBI" id="CHEBI:57287"/>
    </ligand>
</feature>
<dbReference type="GO" id="GO:0000287">
    <property type="term" value="F:magnesium ion binding"/>
    <property type="evidence" value="ECO:0007669"/>
    <property type="project" value="InterPro"/>
</dbReference>
<feature type="binding site" evidence="12">
    <location>
        <begin position="93"/>
        <end position="94"/>
    </location>
    <ligand>
        <name>CoA</name>
        <dbReference type="ChEBI" id="CHEBI:57287"/>
    </ligand>
</feature>
<dbReference type="PRINTS" id="PR01399">
    <property type="entry name" value="ENTSNTHTASED"/>
</dbReference>
<keyword evidence="13" id="KW-0460">Magnesium</keyword>
<keyword evidence="6 16" id="KW-0808">Transferase</keyword>
<feature type="domain" description="4'-phosphopantetheinyl transferase N-terminal" evidence="15">
    <location>
        <begin position="37"/>
        <end position="103"/>
    </location>
</feature>
<evidence type="ECO:0000256" key="2">
    <source>
        <dbReference type="ARBA" id="ARBA00004993"/>
    </source>
</evidence>
<comment type="subunit">
    <text evidence="4">EntB, EntD, EntE, and EntF form a multienzyme complex called enterobactin synthase.</text>
</comment>
<feature type="binding site" evidence="12">
    <location>
        <position position="57"/>
    </location>
    <ligand>
        <name>CoA</name>
        <dbReference type="ChEBI" id="CHEBI:57287"/>
    </ligand>
</feature>
<feature type="binding site" evidence="12">
    <location>
        <position position="115"/>
    </location>
    <ligand>
        <name>CoA</name>
        <dbReference type="ChEBI" id="CHEBI:57287"/>
    </ligand>
</feature>
<dbReference type="GO" id="GO:0005886">
    <property type="term" value="C:plasma membrane"/>
    <property type="evidence" value="ECO:0007669"/>
    <property type="project" value="TreeGrafter"/>
</dbReference>
<evidence type="ECO:0000256" key="9">
    <source>
        <dbReference type="ARBA" id="ARBA00031996"/>
    </source>
</evidence>
<keyword evidence="13" id="KW-0479">Metal-binding</keyword>
<dbReference type="GO" id="GO:0008897">
    <property type="term" value="F:holo-[acyl-carrier-protein] synthase activity"/>
    <property type="evidence" value="ECO:0007669"/>
    <property type="project" value="InterPro"/>
</dbReference>
<evidence type="ECO:0000256" key="10">
    <source>
        <dbReference type="ARBA" id="ARBA00049176"/>
    </source>
</evidence>
<dbReference type="AlphaFoldDB" id="A0A1I4RP55"/>
<dbReference type="GO" id="GO:0009239">
    <property type="term" value="P:enterobactin biosynthetic process"/>
    <property type="evidence" value="ECO:0007669"/>
    <property type="project" value="UniProtKB-UniPathway"/>
</dbReference>
<evidence type="ECO:0000313" key="17">
    <source>
        <dbReference type="Proteomes" id="UP000198519"/>
    </source>
</evidence>
<name>A0A1I4RP55_9GAMM</name>